<dbReference type="EMBL" id="JAACXV010000411">
    <property type="protein sequence ID" value="KAF7277921.1"/>
    <property type="molecule type" value="Genomic_DNA"/>
</dbReference>
<reference evidence="1" key="1">
    <citation type="submission" date="2020-08" db="EMBL/GenBank/DDBJ databases">
        <title>Genome sequencing and assembly of the red palm weevil Rhynchophorus ferrugineus.</title>
        <authorList>
            <person name="Dias G.B."/>
            <person name="Bergman C.M."/>
            <person name="Manee M."/>
        </authorList>
    </citation>
    <scope>NUCLEOTIDE SEQUENCE</scope>
    <source>
        <strain evidence="1">AA-2017</strain>
        <tissue evidence="1">Whole larva</tissue>
    </source>
</reference>
<proteinExistence type="predicted"/>
<sequence length="97" mass="11275">MFSESVVCHANGIIVRWGMEEERVIGNHREITWKSRQTVSRTTRRVGSGMFGRPFGTDRVFHFEFRESTSLIGKPNSQIIVYTSRHRCSIENLNVLF</sequence>
<accession>A0A834MDR7</accession>
<protein>
    <submittedName>
        <fullName evidence="1">Uncharacterized protein</fullName>
    </submittedName>
</protein>
<gene>
    <name evidence="1" type="ORF">GWI33_009038</name>
</gene>
<dbReference type="Proteomes" id="UP000625711">
    <property type="component" value="Unassembled WGS sequence"/>
</dbReference>
<evidence type="ECO:0000313" key="1">
    <source>
        <dbReference type="EMBL" id="KAF7277921.1"/>
    </source>
</evidence>
<comment type="caution">
    <text evidence="1">The sequence shown here is derived from an EMBL/GenBank/DDBJ whole genome shotgun (WGS) entry which is preliminary data.</text>
</comment>
<name>A0A834MDR7_RHYFE</name>
<evidence type="ECO:0000313" key="2">
    <source>
        <dbReference type="Proteomes" id="UP000625711"/>
    </source>
</evidence>
<keyword evidence="2" id="KW-1185">Reference proteome</keyword>
<organism evidence="1 2">
    <name type="scientific">Rhynchophorus ferrugineus</name>
    <name type="common">Red palm weevil</name>
    <name type="synonym">Curculio ferrugineus</name>
    <dbReference type="NCBI Taxonomy" id="354439"/>
    <lineage>
        <taxon>Eukaryota</taxon>
        <taxon>Metazoa</taxon>
        <taxon>Ecdysozoa</taxon>
        <taxon>Arthropoda</taxon>
        <taxon>Hexapoda</taxon>
        <taxon>Insecta</taxon>
        <taxon>Pterygota</taxon>
        <taxon>Neoptera</taxon>
        <taxon>Endopterygota</taxon>
        <taxon>Coleoptera</taxon>
        <taxon>Polyphaga</taxon>
        <taxon>Cucujiformia</taxon>
        <taxon>Curculionidae</taxon>
        <taxon>Dryophthorinae</taxon>
        <taxon>Rhynchophorus</taxon>
    </lineage>
</organism>
<dbReference type="AlphaFoldDB" id="A0A834MDR7"/>